<dbReference type="Proteomes" id="UP000887540">
    <property type="component" value="Unplaced"/>
</dbReference>
<dbReference type="AlphaFoldDB" id="A0A914DU45"/>
<feature type="compositionally biased region" description="Polar residues" evidence="1">
    <location>
        <begin position="203"/>
        <end position="214"/>
    </location>
</feature>
<name>A0A914DU45_9BILA</name>
<keyword evidence="2" id="KW-1185">Reference proteome</keyword>
<feature type="region of interest" description="Disordered" evidence="1">
    <location>
        <begin position="203"/>
        <end position="231"/>
    </location>
</feature>
<organism evidence="2 3">
    <name type="scientific">Acrobeloides nanus</name>
    <dbReference type="NCBI Taxonomy" id="290746"/>
    <lineage>
        <taxon>Eukaryota</taxon>
        <taxon>Metazoa</taxon>
        <taxon>Ecdysozoa</taxon>
        <taxon>Nematoda</taxon>
        <taxon>Chromadorea</taxon>
        <taxon>Rhabditida</taxon>
        <taxon>Tylenchina</taxon>
        <taxon>Cephalobomorpha</taxon>
        <taxon>Cephaloboidea</taxon>
        <taxon>Cephalobidae</taxon>
        <taxon>Acrobeloides</taxon>
    </lineage>
</organism>
<feature type="compositionally biased region" description="Basic and acidic residues" evidence="1">
    <location>
        <begin position="457"/>
        <end position="470"/>
    </location>
</feature>
<feature type="compositionally biased region" description="Basic and acidic residues" evidence="1">
    <location>
        <begin position="478"/>
        <end position="501"/>
    </location>
</feature>
<dbReference type="WBParaSite" id="ACRNAN_scaffold3940.g12049.t1">
    <property type="protein sequence ID" value="ACRNAN_scaffold3940.g12049.t1"/>
    <property type="gene ID" value="ACRNAN_scaffold3940.g12049"/>
</dbReference>
<feature type="region of interest" description="Disordered" evidence="1">
    <location>
        <begin position="444"/>
        <end position="501"/>
    </location>
</feature>
<accession>A0A914DU45</accession>
<feature type="compositionally biased region" description="Polar residues" evidence="1">
    <location>
        <begin position="221"/>
        <end position="230"/>
    </location>
</feature>
<proteinExistence type="predicted"/>
<sequence length="622" mass="71239">MKSRQILRTHIVFGCWESLSLHSHHSTKGLPSIQRIRPSPSWVSSLPNLIMTSMPSSQQIIEYAPQKSEAISSFQPTTAYDTLYCSSPTFSYSAIKPTYSEMSNSEQFKGEPTVAGIYNAKLFEAPNREIKILMTPVYSNAPTSTMIVNEVPSTIATSSSRYPNTDLTQQSNRINAQQQPPTSFHTPISYVMVQQALPINDQANMNGSMETPGSSHHRLSNSDAESSVSSLPADLFSYSTRRIRDAQRKRRRRLTESVEEAALRRAKNLEAKRRRLGRETDDERLRRRQRDAEAKRRRRERESPEQRLRRLARDSERMRRNRRIKKLLRERGITDPNEITAVITQEKEHAKRCVSQPTPANIIIDDGEFKQEPITHMVMKTNASASSTLTTLPPNCNIIVVDQMPCMQQPTTSAYTQGPTIIRSAASSMVPSSVAQPVETKVEEILRSTPSSNPYDSSKDREERMRIRNRERARRRRANETPEQRAERNRRTAERMRRRRAELNQEKIPIDASTTPRELTEEEKRARFEEIFQAVLDRAEDDNLIRELEIKTEQARGLTAQRPNTREISTQTLVETKTYTILGPSSNAPTMHIEPQYDNAKREISLELHTLQPMSTQLLNSL</sequence>
<protein>
    <submittedName>
        <fullName evidence="3">BZIP domain-containing protein</fullName>
    </submittedName>
</protein>
<reference evidence="3" key="1">
    <citation type="submission" date="2022-11" db="UniProtKB">
        <authorList>
            <consortium name="WormBaseParasite"/>
        </authorList>
    </citation>
    <scope>IDENTIFICATION</scope>
</reference>
<evidence type="ECO:0000256" key="1">
    <source>
        <dbReference type="SAM" id="MobiDB-lite"/>
    </source>
</evidence>
<feature type="region of interest" description="Disordered" evidence="1">
    <location>
        <begin position="271"/>
        <end position="317"/>
    </location>
</feature>
<evidence type="ECO:0000313" key="2">
    <source>
        <dbReference type="Proteomes" id="UP000887540"/>
    </source>
</evidence>
<evidence type="ECO:0000313" key="3">
    <source>
        <dbReference type="WBParaSite" id="ACRNAN_scaffold3940.g12049.t1"/>
    </source>
</evidence>